<feature type="transmembrane region" description="Helical" evidence="1">
    <location>
        <begin position="547"/>
        <end position="567"/>
    </location>
</feature>
<dbReference type="RefSeq" id="WP_147146613.1">
    <property type="nucleotide sequence ID" value="NZ_BJXN01000006.1"/>
</dbReference>
<reference evidence="3 4" key="1">
    <citation type="submission" date="2019-07" db="EMBL/GenBank/DDBJ databases">
        <title>Whole genome shotgun sequence of Oceanithermus desulfurans NBRC 100063.</title>
        <authorList>
            <person name="Hosoyama A."/>
            <person name="Uohara A."/>
            <person name="Ohji S."/>
            <person name="Ichikawa N."/>
        </authorList>
    </citation>
    <scope>NUCLEOTIDE SEQUENCE [LARGE SCALE GENOMIC DNA]</scope>
    <source>
        <strain evidence="3 4">NBRC 100063</strain>
    </source>
</reference>
<keyword evidence="2" id="KW-0732">Signal</keyword>
<dbReference type="InterPro" id="IPR043748">
    <property type="entry name" value="DUF5693"/>
</dbReference>
<dbReference type="Proteomes" id="UP000321827">
    <property type="component" value="Unassembled WGS sequence"/>
</dbReference>
<evidence type="ECO:0000256" key="2">
    <source>
        <dbReference type="SAM" id="SignalP"/>
    </source>
</evidence>
<organism evidence="3 4">
    <name type="scientific">Oceanithermus desulfurans NBRC 100063</name>
    <dbReference type="NCBI Taxonomy" id="1227550"/>
    <lineage>
        <taxon>Bacteria</taxon>
        <taxon>Thermotogati</taxon>
        <taxon>Deinococcota</taxon>
        <taxon>Deinococci</taxon>
        <taxon>Thermales</taxon>
        <taxon>Thermaceae</taxon>
        <taxon>Oceanithermus</taxon>
    </lineage>
</organism>
<keyword evidence="1" id="KW-0472">Membrane</keyword>
<comment type="caution">
    <text evidence="3">The sequence shown here is derived from an EMBL/GenBank/DDBJ whole genome shotgun (WGS) entry which is preliminary data.</text>
</comment>
<sequence length="573" mass="63311">MKKLLHLLLLLALLPSLAALYARWQVERPGPVVLTLDGQAVREEARLRGLDLDALLDRYRDLGVRGLGVYELRTQDWVERGKALYADGNLLRLIHPGGGFEPGWFYLSPRDPEELERIAKAWTLPQHRVAWLDRVWIGFPKDVLTMPLGPDRGFILERYRKGNYIVYRPYNDRLRSWPPPLPEPVQAVVFAGEEVLGYPDRLSQTAELVTAPVGFVEGAQQKGLLQIARDHPTLRVFSLPADWQLKLSPEAAAEKYLLAARERGHQILYFRPWPDPEKTERFIERVEQGLAASGIALGEPLPRTLEPPAYARLAWVGVLAGLGLLALAFPQPLGVLLALGLLLGGFVYAGAAAGPLLAALVFASLGFVRYRRGLTAWLAALGYALVGAVYLAALGSNTQTITGLVPFKGVLLTLAVPPLLVALAGWPKDRDLRRLIAEAWEHRVRLGEVALALAAVVALAVVLLRRGNTEWVPGLELQLRALLQDWMVRPRFKEIFGHAVAVLALTQPWPRWVHAGLLAFAALAEASILNTFSHYHSPLFVSLARTLNGAVVGLVLGLALAAGVWAVRRWWSR</sequence>
<evidence type="ECO:0000256" key="1">
    <source>
        <dbReference type="SAM" id="Phobius"/>
    </source>
</evidence>
<feature type="signal peptide" evidence="2">
    <location>
        <begin position="1"/>
        <end position="18"/>
    </location>
</feature>
<feature type="transmembrane region" description="Helical" evidence="1">
    <location>
        <begin position="336"/>
        <end position="362"/>
    </location>
</feature>
<feature type="chain" id="PRO_5021699374" evidence="2">
    <location>
        <begin position="19"/>
        <end position="573"/>
    </location>
</feature>
<protein>
    <submittedName>
        <fullName evidence="3">Uncharacterized protein</fullName>
    </submittedName>
</protein>
<keyword evidence="1" id="KW-1133">Transmembrane helix</keyword>
<keyword evidence="1" id="KW-0812">Transmembrane</keyword>
<evidence type="ECO:0000313" key="4">
    <source>
        <dbReference type="Proteomes" id="UP000321827"/>
    </source>
</evidence>
<dbReference type="Pfam" id="PF18949">
    <property type="entry name" value="DUF5693"/>
    <property type="match status" value="1"/>
</dbReference>
<dbReference type="EMBL" id="BJXN01000006">
    <property type="protein sequence ID" value="GEM89624.1"/>
    <property type="molecule type" value="Genomic_DNA"/>
</dbReference>
<dbReference type="OrthoDB" id="3805529at2"/>
<feature type="transmembrane region" description="Helical" evidence="1">
    <location>
        <begin position="374"/>
        <end position="393"/>
    </location>
</feature>
<feature type="transmembrane region" description="Helical" evidence="1">
    <location>
        <begin position="309"/>
        <end position="329"/>
    </location>
</feature>
<dbReference type="AlphaFoldDB" id="A0A511RIZ8"/>
<accession>A0A511RIZ8</accession>
<proteinExistence type="predicted"/>
<feature type="transmembrane region" description="Helical" evidence="1">
    <location>
        <begin position="446"/>
        <end position="464"/>
    </location>
</feature>
<feature type="transmembrane region" description="Helical" evidence="1">
    <location>
        <begin position="405"/>
        <end position="426"/>
    </location>
</feature>
<evidence type="ECO:0000313" key="3">
    <source>
        <dbReference type="EMBL" id="GEM89624.1"/>
    </source>
</evidence>
<name>A0A511RIZ8_9DEIN</name>
<gene>
    <name evidence="3" type="ORF">ODE01S_10580</name>
</gene>